<keyword evidence="2" id="KW-1185">Reference proteome</keyword>
<proteinExistence type="predicted"/>
<accession>A0A330L154</accession>
<reference evidence="2" key="1">
    <citation type="submission" date="2018-04" db="EMBL/GenBank/DDBJ databases">
        <authorList>
            <person name="Lucker S."/>
            <person name="Sakoula D."/>
        </authorList>
    </citation>
    <scope>NUCLEOTIDE SEQUENCE [LARGE SCALE GENOMIC DNA]</scope>
</reference>
<name>A0A330L154_9BACT</name>
<dbReference type="AlphaFoldDB" id="A0A330L154"/>
<evidence type="ECO:0000313" key="2">
    <source>
        <dbReference type="Proteomes" id="UP000248168"/>
    </source>
</evidence>
<gene>
    <name evidence="1" type="ORF">NITLEN_10153</name>
</gene>
<dbReference type="EMBL" id="OUNR01000001">
    <property type="protein sequence ID" value="SPP63067.1"/>
    <property type="molecule type" value="Genomic_DNA"/>
</dbReference>
<evidence type="ECO:0000313" key="1">
    <source>
        <dbReference type="EMBL" id="SPP63067.1"/>
    </source>
</evidence>
<dbReference type="Proteomes" id="UP000248168">
    <property type="component" value="Unassembled WGS sequence"/>
</dbReference>
<organism evidence="1 2">
    <name type="scientific">Nitrospira lenta</name>
    <dbReference type="NCBI Taxonomy" id="1436998"/>
    <lineage>
        <taxon>Bacteria</taxon>
        <taxon>Pseudomonadati</taxon>
        <taxon>Nitrospirota</taxon>
        <taxon>Nitrospiria</taxon>
        <taxon>Nitrospirales</taxon>
        <taxon>Nitrospiraceae</taxon>
        <taxon>Nitrospira</taxon>
    </lineage>
</organism>
<sequence>MTTRSTFSPRAIFAISTSGAPSNTIRFTAIPIATYRLDRLLLIYQQGQCHWIEKDMPRLTRIETTACSPLAITRLPPLHNSLARGGGLLQCRSPSWGRRQQLLFPVKSDGRRPKSSLGAKPFCPLCFHLTFLFRNLKYRNGIGLAAPLK</sequence>
<dbReference type="InParanoid" id="A0A330L154"/>
<protein>
    <submittedName>
        <fullName evidence="1">Uncharacterized protein</fullName>
    </submittedName>
</protein>